<dbReference type="PANTHER" id="PTHR43798:SF33">
    <property type="entry name" value="HYDROLASE, PUTATIVE (AFU_ORTHOLOGUE AFUA_2G14860)-RELATED"/>
    <property type="match status" value="1"/>
</dbReference>
<dbReference type="InterPro" id="IPR050266">
    <property type="entry name" value="AB_hydrolase_sf"/>
</dbReference>
<dbReference type="AlphaFoldDB" id="A0A926HW59"/>
<evidence type="ECO:0000313" key="3">
    <source>
        <dbReference type="Proteomes" id="UP000617951"/>
    </source>
</evidence>
<gene>
    <name evidence="2" type="ORF">H8693_00175</name>
</gene>
<sequence>MIYLHGKPPYRAVFLHGGPGAPGSAAIAARELSKTQGILEPWQSAHSIAGLLKELEMQLGAASLPCSLLGHSWGAMLALLFAARHPGAVQQLLLVSCPPLTADFAGQITDRRLKNLSAADAARFLELSRILSSPSQQNRDGLLSELGLLAEKADAVAPLSLQEPGNTDAAAYASIWGEAETLRNAGGFLQALKRIACPVFVLHGEQDPHPLDGVLTPLQSTQIPYQLVLFPSCGHTPFLERDAAASFYRVVQKILSAAPVIP</sequence>
<dbReference type="InterPro" id="IPR029058">
    <property type="entry name" value="AB_hydrolase_fold"/>
</dbReference>
<keyword evidence="3" id="KW-1185">Reference proteome</keyword>
<dbReference type="InterPro" id="IPR000073">
    <property type="entry name" value="AB_hydrolase_1"/>
</dbReference>
<proteinExistence type="predicted"/>
<dbReference type="GO" id="GO:0016787">
    <property type="term" value="F:hydrolase activity"/>
    <property type="evidence" value="ECO:0007669"/>
    <property type="project" value="UniProtKB-KW"/>
</dbReference>
<protein>
    <submittedName>
        <fullName evidence="2">Alpha/beta hydrolase</fullName>
    </submittedName>
</protein>
<organism evidence="2 3">
    <name type="scientific">Guopingia tenuis</name>
    <dbReference type="NCBI Taxonomy" id="2763656"/>
    <lineage>
        <taxon>Bacteria</taxon>
        <taxon>Bacillati</taxon>
        <taxon>Bacillota</taxon>
        <taxon>Clostridia</taxon>
        <taxon>Christensenellales</taxon>
        <taxon>Christensenellaceae</taxon>
        <taxon>Guopingia</taxon>
    </lineage>
</organism>
<dbReference type="Proteomes" id="UP000617951">
    <property type="component" value="Unassembled WGS sequence"/>
</dbReference>
<feature type="domain" description="AB hydrolase-1" evidence="1">
    <location>
        <begin position="40"/>
        <end position="243"/>
    </location>
</feature>
<dbReference type="PANTHER" id="PTHR43798">
    <property type="entry name" value="MONOACYLGLYCEROL LIPASE"/>
    <property type="match status" value="1"/>
</dbReference>
<dbReference type="GO" id="GO:0016020">
    <property type="term" value="C:membrane"/>
    <property type="evidence" value="ECO:0007669"/>
    <property type="project" value="TreeGrafter"/>
</dbReference>
<dbReference type="EMBL" id="JACRSS010000001">
    <property type="protein sequence ID" value="MBC8537351.1"/>
    <property type="molecule type" value="Genomic_DNA"/>
</dbReference>
<dbReference type="Gene3D" id="3.40.50.1820">
    <property type="entry name" value="alpha/beta hydrolase"/>
    <property type="match status" value="1"/>
</dbReference>
<dbReference type="SUPFAM" id="SSF53474">
    <property type="entry name" value="alpha/beta-Hydrolases"/>
    <property type="match status" value="1"/>
</dbReference>
<reference evidence="2" key="1">
    <citation type="submission" date="2020-08" db="EMBL/GenBank/DDBJ databases">
        <title>Genome public.</title>
        <authorList>
            <person name="Liu C."/>
            <person name="Sun Q."/>
        </authorList>
    </citation>
    <scope>NUCLEOTIDE SEQUENCE</scope>
    <source>
        <strain evidence="2">NSJ-63</strain>
    </source>
</reference>
<evidence type="ECO:0000313" key="2">
    <source>
        <dbReference type="EMBL" id="MBC8537351.1"/>
    </source>
</evidence>
<dbReference type="RefSeq" id="WP_249279282.1">
    <property type="nucleotide sequence ID" value="NZ_JACRSS010000001.1"/>
</dbReference>
<name>A0A926HW59_9FIRM</name>
<dbReference type="Pfam" id="PF12697">
    <property type="entry name" value="Abhydrolase_6"/>
    <property type="match status" value="1"/>
</dbReference>
<keyword evidence="2" id="KW-0378">Hydrolase</keyword>
<comment type="caution">
    <text evidence="2">The sequence shown here is derived from an EMBL/GenBank/DDBJ whole genome shotgun (WGS) entry which is preliminary data.</text>
</comment>
<accession>A0A926HW59</accession>
<evidence type="ECO:0000259" key="1">
    <source>
        <dbReference type="Pfam" id="PF12697"/>
    </source>
</evidence>